<comment type="caution">
    <text evidence="1">The sequence shown here is derived from an EMBL/GenBank/DDBJ whole genome shotgun (WGS) entry which is preliminary data.</text>
</comment>
<gene>
    <name evidence="1" type="ORF">KDA_63470</name>
</gene>
<dbReference type="EMBL" id="BIFT01000002">
    <property type="protein sequence ID" value="GCE30863.1"/>
    <property type="molecule type" value="Genomic_DNA"/>
</dbReference>
<evidence type="ECO:0000313" key="2">
    <source>
        <dbReference type="Proteomes" id="UP000287171"/>
    </source>
</evidence>
<protein>
    <submittedName>
        <fullName evidence="1">Uncharacterized protein</fullName>
    </submittedName>
</protein>
<organism evidence="1 2">
    <name type="scientific">Dictyobacter alpinus</name>
    <dbReference type="NCBI Taxonomy" id="2014873"/>
    <lineage>
        <taxon>Bacteria</taxon>
        <taxon>Bacillati</taxon>
        <taxon>Chloroflexota</taxon>
        <taxon>Ktedonobacteria</taxon>
        <taxon>Ktedonobacterales</taxon>
        <taxon>Dictyobacteraceae</taxon>
        <taxon>Dictyobacter</taxon>
    </lineage>
</organism>
<accession>A0A402BHK7</accession>
<evidence type="ECO:0000313" key="1">
    <source>
        <dbReference type="EMBL" id="GCE30863.1"/>
    </source>
</evidence>
<keyword evidence="2" id="KW-1185">Reference proteome</keyword>
<name>A0A402BHK7_9CHLR</name>
<reference evidence="2" key="1">
    <citation type="submission" date="2018-12" db="EMBL/GenBank/DDBJ databases">
        <title>Tengunoibacter tsumagoiensis gen. nov., sp. nov., Dictyobacter kobayashii sp. nov., D. alpinus sp. nov., and D. joshuensis sp. nov. and description of Dictyobacteraceae fam. nov. within the order Ktedonobacterales isolated from Tengu-no-mugimeshi.</title>
        <authorList>
            <person name="Wang C.M."/>
            <person name="Zheng Y."/>
            <person name="Sakai Y."/>
            <person name="Toyoda A."/>
            <person name="Minakuchi Y."/>
            <person name="Abe K."/>
            <person name="Yokota A."/>
            <person name="Yabe S."/>
        </authorList>
    </citation>
    <scope>NUCLEOTIDE SEQUENCE [LARGE SCALE GENOMIC DNA]</scope>
    <source>
        <strain evidence="2">Uno16</strain>
    </source>
</reference>
<dbReference type="OrthoDB" id="165269at2"/>
<dbReference type="Proteomes" id="UP000287171">
    <property type="component" value="Unassembled WGS sequence"/>
</dbReference>
<sequence>MNKVSLDFLNNNVALDEFEMDELFSDLLQVEPPANMVERIMSAVSTLPKPKPLSQWKDLDFFVADDTYDQLS</sequence>
<dbReference type="RefSeq" id="WP_126630899.1">
    <property type="nucleotide sequence ID" value="NZ_BIFT01000002.1"/>
</dbReference>
<proteinExistence type="predicted"/>
<dbReference type="AlphaFoldDB" id="A0A402BHK7"/>